<feature type="region of interest" description="Disordered" evidence="1">
    <location>
        <begin position="1"/>
        <end position="57"/>
    </location>
</feature>
<dbReference type="InterPro" id="IPR057251">
    <property type="entry name" value="FP_C"/>
</dbReference>
<proteinExistence type="predicted"/>
<dbReference type="AlphaFoldDB" id="A0A0L7LCH7"/>
<dbReference type="EMBL" id="JTDY01001713">
    <property type="protein sequence ID" value="KOB73100.1"/>
    <property type="molecule type" value="Genomic_DNA"/>
</dbReference>
<protein>
    <submittedName>
        <fullName evidence="3">Zinc finger DNA binding protein</fullName>
    </submittedName>
</protein>
<feature type="compositionally biased region" description="Pro residues" evidence="1">
    <location>
        <begin position="1"/>
        <end position="12"/>
    </location>
</feature>
<evidence type="ECO:0000313" key="3">
    <source>
        <dbReference type="EMBL" id="KOB73100.1"/>
    </source>
</evidence>
<keyword evidence="4" id="KW-1185">Reference proteome</keyword>
<comment type="caution">
    <text evidence="3">The sequence shown here is derived from an EMBL/GenBank/DDBJ whole genome shotgun (WGS) entry which is preliminary data.</text>
</comment>
<name>A0A0L7LCH7_OPEBR</name>
<evidence type="ECO:0000256" key="1">
    <source>
        <dbReference type="SAM" id="MobiDB-lite"/>
    </source>
</evidence>
<sequence>MQRTPPPSPPLNPASAVLKSPMQLSLHGSDPNLSAPPPRPLAEASSLPNITTRPPKWKNEDVTKADILDLFAALKEDQDQKFTVILSSINEVRSALEVLPQKYETAQEKIVFLEQDKIQSLENKVETLERICSVEIRSVPLQASKETKDSLKQIVRKAAEALGIPLDCTSNIKDVYRINTNSQAKPIIADFTTVLTRDRFLASFKAFNKEHQSERFNTGSLGIGGPVTPVYFGENLTQKDRKLYSLARTFAKSSGYAFCWISYGRVFLRKAEGSMRIRVACERDLDGLV</sequence>
<organism evidence="3 4">
    <name type="scientific">Operophtera brumata</name>
    <name type="common">Winter moth</name>
    <name type="synonym">Phalaena brumata</name>
    <dbReference type="NCBI Taxonomy" id="104452"/>
    <lineage>
        <taxon>Eukaryota</taxon>
        <taxon>Metazoa</taxon>
        <taxon>Ecdysozoa</taxon>
        <taxon>Arthropoda</taxon>
        <taxon>Hexapoda</taxon>
        <taxon>Insecta</taxon>
        <taxon>Pterygota</taxon>
        <taxon>Neoptera</taxon>
        <taxon>Endopterygota</taxon>
        <taxon>Lepidoptera</taxon>
        <taxon>Glossata</taxon>
        <taxon>Ditrysia</taxon>
        <taxon>Geometroidea</taxon>
        <taxon>Geometridae</taxon>
        <taxon>Larentiinae</taxon>
        <taxon>Operophtera</taxon>
    </lineage>
</organism>
<evidence type="ECO:0000259" key="2">
    <source>
        <dbReference type="Pfam" id="PF25298"/>
    </source>
</evidence>
<accession>A0A0L7LCH7</accession>
<gene>
    <name evidence="3" type="ORF">OBRU01_10788</name>
</gene>
<dbReference type="Pfam" id="PF25298">
    <property type="entry name" value="Baculo_FP_2nd"/>
    <property type="match status" value="1"/>
</dbReference>
<evidence type="ECO:0000313" key="4">
    <source>
        <dbReference type="Proteomes" id="UP000037510"/>
    </source>
</evidence>
<dbReference type="Proteomes" id="UP000037510">
    <property type="component" value="Unassembled WGS sequence"/>
</dbReference>
<reference evidence="3 4" key="1">
    <citation type="journal article" date="2015" name="Genome Biol. Evol.">
        <title>The genome of winter moth (Operophtera brumata) provides a genomic perspective on sexual dimorphism and phenology.</title>
        <authorList>
            <person name="Derks M.F."/>
            <person name="Smit S."/>
            <person name="Salis L."/>
            <person name="Schijlen E."/>
            <person name="Bossers A."/>
            <person name="Mateman C."/>
            <person name="Pijl A.S."/>
            <person name="de Ridder D."/>
            <person name="Groenen M.A."/>
            <person name="Visser M.E."/>
            <person name="Megens H.J."/>
        </authorList>
    </citation>
    <scope>NUCLEOTIDE SEQUENCE [LARGE SCALE GENOMIC DNA]</scope>
    <source>
        <strain evidence="3">WM2013NL</strain>
        <tissue evidence="3">Head and thorax</tissue>
    </source>
</reference>
<feature type="domain" description="FP protein C-terminal" evidence="2">
    <location>
        <begin position="237"/>
        <end position="288"/>
    </location>
</feature>